<keyword evidence="2" id="KW-1185">Reference proteome</keyword>
<reference evidence="1 2" key="1">
    <citation type="submission" date="2009-11" db="EMBL/GenBank/DDBJ databases">
        <authorList>
            <consortium name="Los Alamos National Laboratory (LANL)"/>
            <consortium name="National Microbial Pathogen Data Resource (NMPDR)"/>
            <person name="Munk A.C."/>
            <person name="Tapia R."/>
            <person name="Green L."/>
            <person name="Rogers Y."/>
            <person name="Detter J.C."/>
            <person name="Bruce D."/>
            <person name="Brettin T.S."/>
            <person name="Colwell R."/>
            <person name="Huq A."/>
            <person name="Grim C.J."/>
            <person name="Hasan N.A."/>
            <person name="Vonstein V."/>
            <person name="Bartels D."/>
        </authorList>
    </citation>
    <scope>NUCLEOTIDE SEQUENCE [LARGE SCALE GENOMIC DNA]</scope>
    <source>
        <strain evidence="1 2">CIP 102761</strain>
    </source>
</reference>
<dbReference type="Proteomes" id="UP000003579">
    <property type="component" value="Unassembled WGS sequence"/>
</dbReference>
<sequence length="41" mass="4601">MAAFDPSIRVPSDIAAMVNAKFDKFSEESKEKSHKFILGEE</sequence>
<proteinExistence type="predicted"/>
<dbReference type="AlphaFoldDB" id="D0Z531"/>
<protein>
    <submittedName>
        <fullName evidence="1">Uncharacterized protein</fullName>
    </submittedName>
</protein>
<evidence type="ECO:0000313" key="1">
    <source>
        <dbReference type="EMBL" id="EEZ39248.1"/>
    </source>
</evidence>
<name>D0Z531_PHODD</name>
<organism evidence="1 2">
    <name type="scientific">Photobacterium damselae subsp. damselae CIP 102761</name>
    <dbReference type="NCBI Taxonomy" id="675817"/>
    <lineage>
        <taxon>Bacteria</taxon>
        <taxon>Pseudomonadati</taxon>
        <taxon>Pseudomonadota</taxon>
        <taxon>Gammaproteobacteria</taxon>
        <taxon>Vibrionales</taxon>
        <taxon>Vibrionaceae</taxon>
        <taxon>Photobacterium</taxon>
    </lineage>
</organism>
<evidence type="ECO:0000313" key="2">
    <source>
        <dbReference type="Proteomes" id="UP000003579"/>
    </source>
</evidence>
<gene>
    <name evidence="1" type="ORF">VDA_000264</name>
</gene>
<dbReference type="EMBL" id="ADBS01000003">
    <property type="protein sequence ID" value="EEZ39248.1"/>
    <property type="molecule type" value="Genomic_DNA"/>
</dbReference>
<accession>D0Z531</accession>